<evidence type="ECO:0000313" key="1">
    <source>
        <dbReference type="EMBL" id="KAF7513080.1"/>
    </source>
</evidence>
<comment type="caution">
    <text evidence="1">The sequence shown here is derived from an EMBL/GenBank/DDBJ whole genome shotgun (WGS) entry which is preliminary data.</text>
</comment>
<gene>
    <name evidence="1" type="ORF">GJ744_011346</name>
</gene>
<protein>
    <submittedName>
        <fullName evidence="1">Uncharacterized protein</fullName>
    </submittedName>
</protein>
<dbReference type="Proteomes" id="UP000606974">
    <property type="component" value="Unassembled WGS sequence"/>
</dbReference>
<evidence type="ECO:0000313" key="2">
    <source>
        <dbReference type="Proteomes" id="UP000606974"/>
    </source>
</evidence>
<keyword evidence="2" id="KW-1185">Reference proteome</keyword>
<name>A0A8H7AXS6_9EURO</name>
<dbReference type="AlphaFoldDB" id="A0A8H7AXS6"/>
<dbReference type="EMBL" id="JAACFV010000008">
    <property type="protein sequence ID" value="KAF7513080.1"/>
    <property type="molecule type" value="Genomic_DNA"/>
</dbReference>
<organism evidence="1 2">
    <name type="scientific">Endocarpon pusillum</name>
    <dbReference type="NCBI Taxonomy" id="364733"/>
    <lineage>
        <taxon>Eukaryota</taxon>
        <taxon>Fungi</taxon>
        <taxon>Dikarya</taxon>
        <taxon>Ascomycota</taxon>
        <taxon>Pezizomycotina</taxon>
        <taxon>Eurotiomycetes</taxon>
        <taxon>Chaetothyriomycetidae</taxon>
        <taxon>Verrucariales</taxon>
        <taxon>Verrucariaceae</taxon>
        <taxon>Endocarpon</taxon>
    </lineage>
</organism>
<proteinExistence type="predicted"/>
<reference evidence="1" key="1">
    <citation type="submission" date="2020-02" db="EMBL/GenBank/DDBJ databases">
        <authorList>
            <person name="Palmer J.M."/>
        </authorList>
    </citation>
    <scope>NUCLEOTIDE SEQUENCE</scope>
    <source>
        <strain evidence="1">EPUS1.4</strain>
        <tissue evidence="1">Thallus</tissue>
    </source>
</reference>
<sequence length="69" mass="8057">MSYIPNTASTKIMRYNVSQNTSNKRDLFQRGRSLVTRGRLRPVKTDSRRTKLSICQSIFDYDSIHKTMS</sequence>
<accession>A0A8H7AXS6</accession>